<accession>A0A6A6YHN2</accession>
<dbReference type="EMBL" id="MU003703">
    <property type="protein sequence ID" value="KAF2808332.1"/>
    <property type="molecule type" value="Genomic_DNA"/>
</dbReference>
<name>A0A6A6YHN2_9PEZI</name>
<reference evidence="1 3" key="1">
    <citation type="journal article" date="2020" name="Stud. Mycol.">
        <title>101 Dothideomycetes genomes: a test case for predicting lifestyles and emergence of pathogens.</title>
        <authorList>
            <person name="Haridas S."/>
            <person name="Albert R."/>
            <person name="Binder M."/>
            <person name="Bloem J."/>
            <person name="Labutti K."/>
            <person name="Salamov A."/>
            <person name="Andreopoulos B."/>
            <person name="Baker S."/>
            <person name="Barry K."/>
            <person name="Bills G."/>
            <person name="Bluhm B."/>
            <person name="Cannon C."/>
            <person name="Castanera R."/>
            <person name="Culley D."/>
            <person name="Daum C."/>
            <person name="Ezra D."/>
            <person name="Gonzalez J."/>
            <person name="Henrissat B."/>
            <person name="Kuo A."/>
            <person name="Liang C."/>
            <person name="Lipzen A."/>
            <person name="Lutzoni F."/>
            <person name="Magnuson J."/>
            <person name="Mondo S."/>
            <person name="Nolan M."/>
            <person name="Ohm R."/>
            <person name="Pangilinan J."/>
            <person name="Park H.-J."/>
            <person name="Ramirez L."/>
            <person name="Alfaro M."/>
            <person name="Sun H."/>
            <person name="Tritt A."/>
            <person name="Yoshinaga Y."/>
            <person name="Zwiers L.-H."/>
            <person name="Turgeon B."/>
            <person name="Goodwin S."/>
            <person name="Spatafora J."/>
            <person name="Crous P."/>
            <person name="Grigoriev I."/>
        </authorList>
    </citation>
    <scope>NUCLEOTIDE SEQUENCE</scope>
    <source>
        <strain evidence="1 3">CBS 304.34</strain>
    </source>
</reference>
<dbReference type="RefSeq" id="XP_033575296.1">
    <property type="nucleotide sequence ID" value="XM_033726158.1"/>
</dbReference>
<reference evidence="3" key="2">
    <citation type="submission" date="2020-04" db="EMBL/GenBank/DDBJ databases">
        <authorList>
            <consortium name="NCBI Genome Project"/>
        </authorList>
    </citation>
    <scope>NUCLEOTIDE SEQUENCE</scope>
    <source>
        <strain evidence="3">CBS 304.34</strain>
    </source>
</reference>
<proteinExistence type="predicted"/>
<dbReference type="AlphaFoldDB" id="A0A6A6YHN2"/>
<dbReference type="OrthoDB" id="3880401at2759"/>
<organism evidence="1">
    <name type="scientific">Mytilinidion resinicola</name>
    <dbReference type="NCBI Taxonomy" id="574789"/>
    <lineage>
        <taxon>Eukaryota</taxon>
        <taxon>Fungi</taxon>
        <taxon>Dikarya</taxon>
        <taxon>Ascomycota</taxon>
        <taxon>Pezizomycotina</taxon>
        <taxon>Dothideomycetes</taxon>
        <taxon>Pleosporomycetidae</taxon>
        <taxon>Mytilinidiales</taxon>
        <taxon>Mytilinidiaceae</taxon>
        <taxon>Mytilinidion</taxon>
    </lineage>
</organism>
<gene>
    <name evidence="1 3" type="ORF">BDZ99DRAFT_52667</name>
</gene>
<reference evidence="3" key="3">
    <citation type="submission" date="2025-04" db="UniProtKB">
        <authorList>
            <consortium name="RefSeq"/>
        </authorList>
    </citation>
    <scope>IDENTIFICATION</scope>
    <source>
        <strain evidence="3">CBS 304.34</strain>
    </source>
</reference>
<keyword evidence="2" id="KW-1185">Reference proteome</keyword>
<evidence type="ECO:0000313" key="2">
    <source>
        <dbReference type="Proteomes" id="UP000504636"/>
    </source>
</evidence>
<protein>
    <submittedName>
        <fullName evidence="1 3">Uncharacterized protein</fullName>
    </submittedName>
</protein>
<evidence type="ECO:0000313" key="3">
    <source>
        <dbReference type="RefSeq" id="XP_033575296.1"/>
    </source>
</evidence>
<dbReference type="GeneID" id="54467051"/>
<dbReference type="Proteomes" id="UP000504636">
    <property type="component" value="Unplaced"/>
</dbReference>
<sequence>MAGENLYHIKRTVNDIKNDPTGATQKVAIRSTFTDLAAAKAAARTALIDEGYEKAMFEVYDVKDGSGEWKHPDGLQVFAQVTDGENLTVAIETTPNDANLEGNADGKVEGPLFHILQTTVHYNLDRSGGKRETTIEGTYKGREEAAKKAASTLLDEDVKKTDFAEYDEFSGQKDWAYGEDVLVHAVAVGGENYLVAVVKS</sequence>
<evidence type="ECO:0000313" key="1">
    <source>
        <dbReference type="EMBL" id="KAF2808332.1"/>
    </source>
</evidence>